<evidence type="ECO:0000313" key="3">
    <source>
        <dbReference type="Proteomes" id="UP000663829"/>
    </source>
</evidence>
<reference evidence="1" key="1">
    <citation type="submission" date="2021-02" db="EMBL/GenBank/DDBJ databases">
        <authorList>
            <person name="Nowell W R."/>
        </authorList>
    </citation>
    <scope>NUCLEOTIDE SEQUENCE</scope>
</reference>
<comment type="caution">
    <text evidence="1">The sequence shown here is derived from an EMBL/GenBank/DDBJ whole genome shotgun (WGS) entry which is preliminary data.</text>
</comment>
<organism evidence="1 3">
    <name type="scientific">Didymodactylos carnosus</name>
    <dbReference type="NCBI Taxonomy" id="1234261"/>
    <lineage>
        <taxon>Eukaryota</taxon>
        <taxon>Metazoa</taxon>
        <taxon>Spiralia</taxon>
        <taxon>Gnathifera</taxon>
        <taxon>Rotifera</taxon>
        <taxon>Eurotatoria</taxon>
        <taxon>Bdelloidea</taxon>
        <taxon>Philodinida</taxon>
        <taxon>Philodinidae</taxon>
        <taxon>Didymodactylos</taxon>
    </lineage>
</organism>
<dbReference type="Proteomes" id="UP000681722">
    <property type="component" value="Unassembled WGS sequence"/>
</dbReference>
<proteinExistence type="predicted"/>
<dbReference type="EMBL" id="CAJOBC010082335">
    <property type="protein sequence ID" value="CAF4284546.1"/>
    <property type="molecule type" value="Genomic_DNA"/>
</dbReference>
<evidence type="ECO:0000313" key="1">
    <source>
        <dbReference type="EMBL" id="CAF1389848.1"/>
    </source>
</evidence>
<keyword evidence="3" id="KW-1185">Reference proteome</keyword>
<gene>
    <name evidence="1" type="ORF">GPM918_LOCUS32740</name>
    <name evidence="2" type="ORF">SRO942_LOCUS33414</name>
</gene>
<accession>A0A815K2Y7</accession>
<dbReference type="EMBL" id="CAJNOQ010016929">
    <property type="protein sequence ID" value="CAF1389848.1"/>
    <property type="molecule type" value="Genomic_DNA"/>
</dbReference>
<dbReference type="OrthoDB" id="10042734at2759"/>
<sequence>MISNRSYVSKLNIYPKYELFIREPYIIWMKKFRTTLILLPNSSRKRFINGIDLNCGHGNYYEQENVLSLITPSISLSSYENNNKYNDLDKGSPDLLSVNSDLLSTDMSYNGDESITEWSRTTNEMSKNRGGMSYLDYKNQLLSRSPLFINENNIGNNTHRYGNNTSHIKTNPPNSYSYCSDDEYSMSDTSSYIRSGYSYHKDMKM</sequence>
<name>A0A815K2Y7_9BILA</name>
<dbReference type="AlphaFoldDB" id="A0A815K2Y7"/>
<dbReference type="Proteomes" id="UP000663829">
    <property type="component" value="Unassembled WGS sequence"/>
</dbReference>
<protein>
    <submittedName>
        <fullName evidence="1">Uncharacterized protein</fullName>
    </submittedName>
</protein>
<evidence type="ECO:0000313" key="2">
    <source>
        <dbReference type="EMBL" id="CAF4284546.1"/>
    </source>
</evidence>